<comment type="caution">
    <text evidence="1">The sequence shown here is derived from an EMBL/GenBank/DDBJ whole genome shotgun (WGS) entry which is preliminary data.</text>
</comment>
<dbReference type="Proteomes" id="UP000053462">
    <property type="component" value="Unassembled WGS sequence"/>
</dbReference>
<sequence length="137" mass="14802">MPRKVLVLFLLGVLFFAGVAVALDGNEPEAITRDPLVHDENTYAPTDDGSLYCWISGYASQSQPGYLYNIYGGAGSTGVCDLWAKKFSPSTATPPAGYAWDSAQVAATGWCPFWPKTIYAEITWVPGTTYTSTTEES</sequence>
<reference evidence="1 2" key="1">
    <citation type="submission" date="2015-10" db="EMBL/GenBank/DDBJ databases">
        <title>Draft genome sequence of Thermococcus celericrescens strain DSM 17994.</title>
        <authorList>
            <person name="Hong S.-J."/>
            <person name="Park C.-E."/>
            <person name="Shin J.-H."/>
        </authorList>
    </citation>
    <scope>NUCLEOTIDE SEQUENCE [LARGE SCALE GENOMIC DNA]</scope>
    <source>
        <strain evidence="1 2">DSM 17994</strain>
    </source>
</reference>
<evidence type="ECO:0000313" key="2">
    <source>
        <dbReference type="Proteomes" id="UP000053462"/>
    </source>
</evidence>
<gene>
    <name evidence="1" type="ORF">APY94_01305</name>
</gene>
<dbReference type="OrthoDB" id="103603at2157"/>
<proteinExistence type="predicted"/>
<dbReference type="RefSeq" id="WP_058937921.1">
    <property type="nucleotide sequence ID" value="NZ_LLYW01000004.1"/>
</dbReference>
<dbReference type="AlphaFoldDB" id="A0A100XZJ1"/>
<organism evidence="1 2">
    <name type="scientific">Thermococcus celericrescens</name>
    <dbReference type="NCBI Taxonomy" id="227598"/>
    <lineage>
        <taxon>Archaea</taxon>
        <taxon>Methanobacteriati</taxon>
        <taxon>Methanobacteriota</taxon>
        <taxon>Thermococci</taxon>
        <taxon>Thermococcales</taxon>
        <taxon>Thermococcaceae</taxon>
        <taxon>Thermococcus</taxon>
    </lineage>
</organism>
<protein>
    <submittedName>
        <fullName evidence="1">Uncharacterized protein</fullName>
    </submittedName>
</protein>
<accession>A0A100XZJ1</accession>
<evidence type="ECO:0000313" key="1">
    <source>
        <dbReference type="EMBL" id="KUH34486.1"/>
    </source>
</evidence>
<dbReference type="STRING" id="227598.APY94_01305"/>
<dbReference type="EMBL" id="LLYW01000004">
    <property type="protein sequence ID" value="KUH34486.1"/>
    <property type="molecule type" value="Genomic_DNA"/>
</dbReference>
<name>A0A100XZJ1_9EURY</name>
<keyword evidence="2" id="KW-1185">Reference proteome</keyword>